<proteinExistence type="predicted"/>
<keyword evidence="3" id="KW-1185">Reference proteome</keyword>
<dbReference type="AlphaFoldDB" id="A0AA39HKL1"/>
<feature type="region of interest" description="Disordered" evidence="1">
    <location>
        <begin position="84"/>
        <end position="116"/>
    </location>
</feature>
<evidence type="ECO:0000313" key="3">
    <source>
        <dbReference type="Proteomes" id="UP001175271"/>
    </source>
</evidence>
<comment type="caution">
    <text evidence="2">The sequence shown here is derived from an EMBL/GenBank/DDBJ whole genome shotgun (WGS) entry which is preliminary data.</text>
</comment>
<dbReference type="Proteomes" id="UP001175271">
    <property type="component" value="Unassembled WGS sequence"/>
</dbReference>
<reference evidence="2" key="1">
    <citation type="submission" date="2023-06" db="EMBL/GenBank/DDBJ databases">
        <title>Genomic analysis of the entomopathogenic nematode Steinernema hermaphroditum.</title>
        <authorList>
            <person name="Schwarz E.M."/>
            <person name="Heppert J.K."/>
            <person name="Baniya A."/>
            <person name="Schwartz H.T."/>
            <person name="Tan C.-H."/>
            <person name="Antoshechkin I."/>
            <person name="Sternberg P.W."/>
            <person name="Goodrich-Blair H."/>
            <person name="Dillman A.R."/>
        </authorList>
    </citation>
    <scope>NUCLEOTIDE SEQUENCE</scope>
    <source>
        <strain evidence="2">PS9179</strain>
        <tissue evidence="2">Whole animal</tissue>
    </source>
</reference>
<accession>A0AA39HKL1</accession>
<sequence length="116" mass="13486">MNADRKDIKADIDADDSSQLSMWDKGKLIDQLMEERRMLKHYLHKEQQDQEPESDDLYLDLVLRLNRAVTETLCTQVGRSFDVDGKKTVGGQRAADKEPTKREKKHVMKKNGKKQK</sequence>
<name>A0AA39HKL1_9BILA</name>
<dbReference type="EMBL" id="JAUCMV010000004">
    <property type="protein sequence ID" value="KAK0407070.1"/>
    <property type="molecule type" value="Genomic_DNA"/>
</dbReference>
<evidence type="ECO:0000313" key="2">
    <source>
        <dbReference type="EMBL" id="KAK0407070.1"/>
    </source>
</evidence>
<gene>
    <name evidence="2" type="ORF">QR680_018979</name>
</gene>
<feature type="compositionally biased region" description="Basic residues" evidence="1">
    <location>
        <begin position="102"/>
        <end position="116"/>
    </location>
</feature>
<organism evidence="2 3">
    <name type="scientific">Steinernema hermaphroditum</name>
    <dbReference type="NCBI Taxonomy" id="289476"/>
    <lineage>
        <taxon>Eukaryota</taxon>
        <taxon>Metazoa</taxon>
        <taxon>Ecdysozoa</taxon>
        <taxon>Nematoda</taxon>
        <taxon>Chromadorea</taxon>
        <taxon>Rhabditida</taxon>
        <taxon>Tylenchina</taxon>
        <taxon>Panagrolaimomorpha</taxon>
        <taxon>Strongyloidoidea</taxon>
        <taxon>Steinernematidae</taxon>
        <taxon>Steinernema</taxon>
    </lineage>
</organism>
<evidence type="ECO:0000256" key="1">
    <source>
        <dbReference type="SAM" id="MobiDB-lite"/>
    </source>
</evidence>
<protein>
    <submittedName>
        <fullName evidence="2">Uncharacterized protein</fullName>
    </submittedName>
</protein>